<protein>
    <recommendedName>
        <fullName evidence="3">DNA-directed RNA polymerase subunit beta</fullName>
    </recommendedName>
</protein>
<evidence type="ECO:0000313" key="2">
    <source>
        <dbReference type="Proteomes" id="UP000655570"/>
    </source>
</evidence>
<evidence type="ECO:0000313" key="1">
    <source>
        <dbReference type="EMBL" id="MBD7979551.1"/>
    </source>
</evidence>
<reference evidence="1 2" key="1">
    <citation type="submission" date="2020-08" db="EMBL/GenBank/DDBJ databases">
        <title>A Genomic Blueprint of the Chicken Gut Microbiome.</title>
        <authorList>
            <person name="Gilroy R."/>
            <person name="Ravi A."/>
            <person name="Getino M."/>
            <person name="Pursley I."/>
            <person name="Horton D.L."/>
            <person name="Alikhan N.-F."/>
            <person name="Baker D."/>
            <person name="Gharbi K."/>
            <person name="Hall N."/>
            <person name="Watson M."/>
            <person name="Adriaenssens E.M."/>
            <person name="Foster-Nyarko E."/>
            <person name="Jarju S."/>
            <person name="Secka A."/>
            <person name="Antonio M."/>
            <person name="Oren A."/>
            <person name="Chaudhuri R."/>
            <person name="La Ragione R.M."/>
            <person name="Hildebrand F."/>
            <person name="Pallen M.J."/>
        </authorList>
    </citation>
    <scope>NUCLEOTIDE SEQUENCE [LARGE SCALE GENOMIC DNA]</scope>
    <source>
        <strain evidence="1 2">Sa2CUA9</strain>
    </source>
</reference>
<dbReference type="Proteomes" id="UP000655570">
    <property type="component" value="Unassembled WGS sequence"/>
</dbReference>
<dbReference type="RefSeq" id="WP_191801101.1">
    <property type="nucleotide sequence ID" value="NZ_JACSQF010000002.1"/>
</dbReference>
<sequence length="199" mass="21347">MLDPRDAEELPGEIDPALRDQIAHTTAAAIVHGARASEDPEVVDRLIRLVETEGLDVVSGLWADSAPSTLPGALWRLYVLREWVRRDPETVTLRYRLGVDAAPVHEVVAGVASPPGPQDVRELADAVLSGVFAGDLAVALERAAAFCRILATGAAFDADTREVADPDSALRMTRGASSLLRTAEELEHAAALWRADKLD</sequence>
<proteinExistence type="predicted"/>
<dbReference type="EMBL" id="JACSQF010000002">
    <property type="protein sequence ID" value="MBD7979551.1"/>
    <property type="molecule type" value="Genomic_DNA"/>
</dbReference>
<gene>
    <name evidence="1" type="ORF">H9641_02300</name>
</gene>
<name>A0ABR8TUT7_9CELL</name>
<evidence type="ECO:0008006" key="3">
    <source>
        <dbReference type="Google" id="ProtNLM"/>
    </source>
</evidence>
<comment type="caution">
    <text evidence="1">The sequence shown here is derived from an EMBL/GenBank/DDBJ whole genome shotgun (WGS) entry which is preliminary data.</text>
</comment>
<accession>A0ABR8TUT7</accession>
<keyword evidence="2" id="KW-1185">Reference proteome</keyword>
<organism evidence="1 2">
    <name type="scientific">Oerskovia merdavium</name>
    <dbReference type="NCBI Taxonomy" id="2762227"/>
    <lineage>
        <taxon>Bacteria</taxon>
        <taxon>Bacillati</taxon>
        <taxon>Actinomycetota</taxon>
        <taxon>Actinomycetes</taxon>
        <taxon>Micrococcales</taxon>
        <taxon>Cellulomonadaceae</taxon>
        <taxon>Oerskovia</taxon>
    </lineage>
</organism>